<dbReference type="Proteomes" id="UP001595604">
    <property type="component" value="Unassembled WGS sequence"/>
</dbReference>
<reference evidence="5" key="1">
    <citation type="journal article" date="2019" name="Int. J. Syst. Evol. Microbiol.">
        <title>The Global Catalogue of Microorganisms (GCM) 10K type strain sequencing project: providing services to taxonomists for standard genome sequencing and annotation.</title>
        <authorList>
            <consortium name="The Broad Institute Genomics Platform"/>
            <consortium name="The Broad Institute Genome Sequencing Center for Infectious Disease"/>
            <person name="Wu L."/>
            <person name="Ma J."/>
        </authorList>
    </citation>
    <scope>NUCLEOTIDE SEQUENCE [LARGE SCALE GENOMIC DNA]</scope>
    <source>
        <strain evidence="5">KCTC 42984</strain>
    </source>
</reference>
<dbReference type="PANTHER" id="PTHR43618">
    <property type="entry name" value="7-ALPHA-HYDROXYSTEROID DEHYDROGENASE"/>
    <property type="match status" value="1"/>
</dbReference>
<dbReference type="InterPro" id="IPR052178">
    <property type="entry name" value="Sec_Metab_Biosynth_SDR"/>
</dbReference>
<dbReference type="Gene3D" id="3.40.50.720">
    <property type="entry name" value="NAD(P)-binding Rossmann-like Domain"/>
    <property type="match status" value="1"/>
</dbReference>
<evidence type="ECO:0000256" key="1">
    <source>
        <dbReference type="ARBA" id="ARBA00006484"/>
    </source>
</evidence>
<dbReference type="SUPFAM" id="SSF51735">
    <property type="entry name" value="NAD(P)-binding Rossmann-fold domains"/>
    <property type="match status" value="1"/>
</dbReference>
<keyword evidence="5" id="KW-1185">Reference proteome</keyword>
<dbReference type="InterPro" id="IPR020904">
    <property type="entry name" value="Sc_DH/Rdtase_CS"/>
</dbReference>
<gene>
    <name evidence="4" type="ORF">ACFOD9_00515</name>
</gene>
<keyword evidence="3" id="KW-0560">Oxidoreductase</keyword>
<dbReference type="RefSeq" id="WP_379508121.1">
    <property type="nucleotide sequence ID" value="NZ_JBHRTQ010000001.1"/>
</dbReference>
<comment type="similarity">
    <text evidence="1">Belongs to the short-chain dehydrogenases/reductases (SDR) family.</text>
</comment>
<evidence type="ECO:0000313" key="4">
    <source>
        <dbReference type="EMBL" id="MFC3172724.1"/>
    </source>
</evidence>
<keyword evidence="2" id="KW-0521">NADP</keyword>
<evidence type="ECO:0000256" key="3">
    <source>
        <dbReference type="ARBA" id="ARBA00023002"/>
    </source>
</evidence>
<evidence type="ECO:0000313" key="5">
    <source>
        <dbReference type="Proteomes" id="UP001595604"/>
    </source>
</evidence>
<protein>
    <submittedName>
        <fullName evidence="4">SDR family oxidoreductase</fullName>
    </submittedName>
</protein>
<name>A0ABV7IM30_9SPHN</name>
<comment type="caution">
    <text evidence="4">The sequence shown here is derived from an EMBL/GenBank/DDBJ whole genome shotgun (WGS) entry which is preliminary data.</text>
</comment>
<organism evidence="4 5">
    <name type="scientific">Novosphingobium bradum</name>
    <dbReference type="NCBI Taxonomy" id="1737444"/>
    <lineage>
        <taxon>Bacteria</taxon>
        <taxon>Pseudomonadati</taxon>
        <taxon>Pseudomonadota</taxon>
        <taxon>Alphaproteobacteria</taxon>
        <taxon>Sphingomonadales</taxon>
        <taxon>Sphingomonadaceae</taxon>
        <taxon>Novosphingobium</taxon>
    </lineage>
</organism>
<dbReference type="InterPro" id="IPR036291">
    <property type="entry name" value="NAD(P)-bd_dom_sf"/>
</dbReference>
<proteinExistence type="inferred from homology"/>
<evidence type="ECO:0000256" key="2">
    <source>
        <dbReference type="ARBA" id="ARBA00022857"/>
    </source>
</evidence>
<dbReference type="PANTHER" id="PTHR43618:SF8">
    <property type="entry name" value="7ALPHA-HYDROXYSTEROID DEHYDROGENASE"/>
    <property type="match status" value="1"/>
</dbReference>
<dbReference type="PRINTS" id="PR00081">
    <property type="entry name" value="GDHRDH"/>
</dbReference>
<accession>A0ABV7IM30</accession>
<sequence>MSGTGLAIGSLFDVSGRRVLVTGGTAGLGLMIARAFVVNGARVFITGRDPARLAEAGAELAALGDCTAIPARLGPVAGAEALARDLAERTDRLDVLVNNAGMGWVAPFEEFPEAGWDKVFDLNLKTPFFLVQQLLPLLKAAAREDRWARVINLSSVSARSTGPATLVYGASKAAVEQMTRGMAKVLAPHRVLVNAIAPGFFPSRANDRLPDGAAQAWMAGAAVGRLGTAEDIGGLAIFLASRAGAFVDGQVIDIEGGRLGG</sequence>
<dbReference type="EMBL" id="JBHRTQ010000001">
    <property type="protein sequence ID" value="MFC3172724.1"/>
    <property type="molecule type" value="Genomic_DNA"/>
</dbReference>
<dbReference type="PROSITE" id="PS00061">
    <property type="entry name" value="ADH_SHORT"/>
    <property type="match status" value="1"/>
</dbReference>
<dbReference type="Pfam" id="PF13561">
    <property type="entry name" value="adh_short_C2"/>
    <property type="match status" value="1"/>
</dbReference>
<dbReference type="InterPro" id="IPR002347">
    <property type="entry name" value="SDR_fam"/>
</dbReference>
<dbReference type="PRINTS" id="PR00080">
    <property type="entry name" value="SDRFAMILY"/>
</dbReference>